<dbReference type="PANTHER" id="PTHR13134">
    <property type="entry name" value="TRAFFICKING PROTEIN PARTICLE COMPLEX SUBUNIT 13"/>
    <property type="match status" value="1"/>
</dbReference>
<organism evidence="2 3">
    <name type="scientific">Brachionus plicatilis</name>
    <name type="common">Marine rotifer</name>
    <name type="synonym">Brachionus muelleri</name>
    <dbReference type="NCBI Taxonomy" id="10195"/>
    <lineage>
        <taxon>Eukaryota</taxon>
        <taxon>Metazoa</taxon>
        <taxon>Spiralia</taxon>
        <taxon>Gnathifera</taxon>
        <taxon>Rotifera</taxon>
        <taxon>Eurotatoria</taxon>
        <taxon>Monogononta</taxon>
        <taxon>Pseudotrocha</taxon>
        <taxon>Ploima</taxon>
        <taxon>Brachionidae</taxon>
        <taxon>Brachionus</taxon>
    </lineage>
</organism>
<dbReference type="GO" id="GO:1990072">
    <property type="term" value="C:TRAPPIII protein complex"/>
    <property type="evidence" value="ECO:0007669"/>
    <property type="project" value="TreeGrafter"/>
</dbReference>
<feature type="domain" description="Trafficking protein particle complex subunit 13 N-terminal" evidence="1">
    <location>
        <begin position="6"/>
        <end position="162"/>
    </location>
</feature>
<evidence type="ECO:0000313" key="3">
    <source>
        <dbReference type="Proteomes" id="UP000276133"/>
    </source>
</evidence>
<comment type="caution">
    <text evidence="2">The sequence shown here is derived from an EMBL/GenBank/DDBJ whole genome shotgun (WGS) entry which is preliminary data.</text>
</comment>
<dbReference type="InterPro" id="IPR055427">
    <property type="entry name" value="TRAPPC13_N"/>
</dbReference>
<dbReference type="Proteomes" id="UP000276133">
    <property type="component" value="Unassembled WGS sequence"/>
</dbReference>
<proteinExistence type="predicted"/>
<name>A0A3M7RXV0_BRAPC</name>
<dbReference type="AlphaFoldDB" id="A0A3M7RXV0"/>
<keyword evidence="3" id="KW-1185">Reference proteome</keyword>
<evidence type="ECO:0000259" key="1">
    <source>
        <dbReference type="Pfam" id="PF06159"/>
    </source>
</evidence>
<dbReference type="PANTHER" id="PTHR13134:SF3">
    <property type="entry name" value="TRAFFICKING PROTEIN PARTICLE COMPLEX SUBUNIT 13"/>
    <property type="match status" value="1"/>
</dbReference>
<reference evidence="2 3" key="1">
    <citation type="journal article" date="2018" name="Sci. Rep.">
        <title>Genomic signatures of local adaptation to the degree of environmental predictability in rotifers.</title>
        <authorList>
            <person name="Franch-Gras L."/>
            <person name="Hahn C."/>
            <person name="Garcia-Roger E.M."/>
            <person name="Carmona M.J."/>
            <person name="Serra M."/>
            <person name="Gomez A."/>
        </authorList>
    </citation>
    <scope>NUCLEOTIDE SEQUENCE [LARGE SCALE GENOMIC DNA]</scope>
    <source>
        <strain evidence="2">HYR1</strain>
    </source>
</reference>
<accession>A0A3M7RXV0</accession>
<protein>
    <submittedName>
        <fullName evidence="2">Trafficking particle complex subunit 13 isoform X1</fullName>
    </submittedName>
</protein>
<dbReference type="Pfam" id="PF06159">
    <property type="entry name" value="TRAPPC13_N"/>
    <property type="match status" value="1"/>
</dbReference>
<feature type="non-terminal residue" evidence="2">
    <location>
        <position position="164"/>
    </location>
</feature>
<dbReference type="STRING" id="10195.A0A3M7RXV0"/>
<dbReference type="EMBL" id="REGN01002408">
    <property type="protein sequence ID" value="RNA28312.1"/>
    <property type="molecule type" value="Genomic_DNA"/>
</dbReference>
<dbReference type="InterPro" id="IPR010378">
    <property type="entry name" value="TRAPPC13"/>
</dbReference>
<dbReference type="OrthoDB" id="10250284at2759"/>
<gene>
    <name evidence="2" type="ORF">BpHYR1_034914</name>
</gene>
<evidence type="ECO:0000313" key="2">
    <source>
        <dbReference type="EMBL" id="RNA28312.1"/>
    </source>
</evidence>
<sequence length="164" mass="18768">MESREHSVSLKVMRLLKPSTYCTLPVYTETKPSTNQLSNLLLDHAFNLESFSTELNNPGDSSQTDFLVIPKIFGNLYIGEKFISYICLFNHSIHRAKELSLKVELQTSKNKIPLKFVSEKNGSMTDQMADLEPEQKFDGKIEYDLFFISLICTVSYTNDKGERL</sequence>